<evidence type="ECO:0000256" key="1">
    <source>
        <dbReference type="SAM" id="Coils"/>
    </source>
</evidence>
<dbReference type="RefSeq" id="WP_269036850.1">
    <property type="nucleotide sequence ID" value="NZ_CP114040.1"/>
</dbReference>
<evidence type="ECO:0000256" key="2">
    <source>
        <dbReference type="SAM" id="MobiDB-lite"/>
    </source>
</evidence>
<keyword evidence="4" id="KW-1185">Reference proteome</keyword>
<feature type="coiled-coil region" evidence="1">
    <location>
        <begin position="227"/>
        <end position="265"/>
    </location>
</feature>
<feature type="region of interest" description="Disordered" evidence="2">
    <location>
        <begin position="105"/>
        <end position="219"/>
    </location>
</feature>
<evidence type="ECO:0000313" key="4">
    <source>
        <dbReference type="Proteomes" id="UP001164459"/>
    </source>
</evidence>
<sequence>MKIFDGVELQQTPSSNAPSWISVAMLIANSFVEAEKHRQERVAREAGSPGTLDEVMAQAGLKIAGLEQALAQLLGGSDEAKQVASMIVGSPEPEKLLQQWAKQFGFPGSAHSTPTGPLVTPPPAQPGPSPEFRPEFTREARQAARTAAAGVGEAEQPSFRPEFTREARQAARAAAAGVGEAEQPSFRSEFTREARQPAGAANSGNSATRHLSADVPKSPNVAAPTLVSLVERQLAALRQRMRAYEEVLDVRLARAEAELAALRQELEQRAKPALVVVAAEVETTALEADNSVEDRPSAERTEVAAGTPHVQAVPEGSSELAEPLPVVTEDEVVQALGLISAFTEEYEEHHQKGLARVSTIEHELLIMRSMVQAGAAATHG</sequence>
<gene>
    <name evidence="3" type="ORF">O0S08_51005</name>
</gene>
<protein>
    <submittedName>
        <fullName evidence="3">Uncharacterized protein</fullName>
    </submittedName>
</protein>
<keyword evidence="1" id="KW-0175">Coiled coil</keyword>
<proteinExistence type="predicted"/>
<dbReference type="Proteomes" id="UP001164459">
    <property type="component" value="Chromosome"/>
</dbReference>
<feature type="compositionally biased region" description="Pro residues" evidence="2">
    <location>
        <begin position="119"/>
        <end position="131"/>
    </location>
</feature>
<reference evidence="3" key="1">
    <citation type="submission" date="2022-11" db="EMBL/GenBank/DDBJ databases">
        <title>Minimal conservation of predation-associated metabolite biosynthetic gene clusters underscores biosynthetic potential of Myxococcota including descriptions for ten novel species: Archangium lansinium sp. nov., Myxococcus landrumus sp. nov., Nannocystis bai.</title>
        <authorList>
            <person name="Ahearne A."/>
            <person name="Stevens C."/>
            <person name="Dowd S."/>
        </authorList>
    </citation>
    <scope>NUCLEOTIDE SEQUENCE</scope>
    <source>
        <strain evidence="3">Fl3</strain>
    </source>
</reference>
<dbReference type="EMBL" id="CP114040">
    <property type="protein sequence ID" value="WAS94513.1"/>
    <property type="molecule type" value="Genomic_DNA"/>
</dbReference>
<feature type="compositionally biased region" description="Low complexity" evidence="2">
    <location>
        <begin position="143"/>
        <end position="155"/>
    </location>
</feature>
<accession>A0ABY7H5E6</accession>
<feature type="compositionally biased region" description="Low complexity" evidence="2">
    <location>
        <begin position="170"/>
        <end position="183"/>
    </location>
</feature>
<name>A0ABY7H5E6_9BACT</name>
<organism evidence="3 4">
    <name type="scientific">Nannocystis punicea</name>
    <dbReference type="NCBI Taxonomy" id="2995304"/>
    <lineage>
        <taxon>Bacteria</taxon>
        <taxon>Pseudomonadati</taxon>
        <taxon>Myxococcota</taxon>
        <taxon>Polyangia</taxon>
        <taxon>Nannocystales</taxon>
        <taxon>Nannocystaceae</taxon>
        <taxon>Nannocystis</taxon>
    </lineage>
</organism>
<feature type="compositionally biased region" description="Basic and acidic residues" evidence="2">
    <location>
        <begin position="132"/>
        <end position="142"/>
    </location>
</feature>
<evidence type="ECO:0000313" key="3">
    <source>
        <dbReference type="EMBL" id="WAS94513.1"/>
    </source>
</evidence>